<accession>A0A316EE59</accession>
<evidence type="ECO:0000313" key="2">
    <source>
        <dbReference type="EMBL" id="PWK27922.1"/>
    </source>
</evidence>
<feature type="transmembrane region" description="Helical" evidence="1">
    <location>
        <begin position="22"/>
        <end position="43"/>
    </location>
</feature>
<gene>
    <name evidence="2" type="ORF">LV89_01329</name>
</gene>
<reference evidence="2 3" key="1">
    <citation type="submission" date="2018-05" db="EMBL/GenBank/DDBJ databases">
        <title>Genomic Encyclopedia of Archaeal and Bacterial Type Strains, Phase II (KMG-II): from individual species to whole genera.</title>
        <authorList>
            <person name="Goeker M."/>
        </authorList>
    </citation>
    <scope>NUCLEOTIDE SEQUENCE [LARGE SCALE GENOMIC DNA]</scope>
    <source>
        <strain evidence="2 3">DSM 22214</strain>
    </source>
</reference>
<dbReference type="Proteomes" id="UP000245489">
    <property type="component" value="Unassembled WGS sequence"/>
</dbReference>
<evidence type="ECO:0000313" key="3">
    <source>
        <dbReference type="Proteomes" id="UP000245489"/>
    </source>
</evidence>
<dbReference type="PANTHER" id="PTHR30221:SF1">
    <property type="entry name" value="SMALL-CONDUCTANCE MECHANOSENSITIVE CHANNEL"/>
    <property type="match status" value="1"/>
</dbReference>
<feature type="transmembrane region" description="Helical" evidence="1">
    <location>
        <begin position="85"/>
        <end position="103"/>
    </location>
</feature>
<keyword evidence="1" id="KW-1133">Transmembrane helix</keyword>
<name>A0A316EE59_9BACT</name>
<organism evidence="2 3">
    <name type="scientific">Arcicella aurantiaca</name>
    <dbReference type="NCBI Taxonomy" id="591202"/>
    <lineage>
        <taxon>Bacteria</taxon>
        <taxon>Pseudomonadati</taxon>
        <taxon>Bacteroidota</taxon>
        <taxon>Cytophagia</taxon>
        <taxon>Cytophagales</taxon>
        <taxon>Flectobacillaceae</taxon>
        <taxon>Arcicella</taxon>
    </lineage>
</organism>
<dbReference type="RefSeq" id="WP_109742087.1">
    <property type="nucleotide sequence ID" value="NZ_QGGO01000005.1"/>
</dbReference>
<dbReference type="PANTHER" id="PTHR30221">
    <property type="entry name" value="SMALL-CONDUCTANCE MECHANOSENSITIVE CHANNEL"/>
    <property type="match status" value="1"/>
</dbReference>
<keyword evidence="3" id="KW-1185">Reference proteome</keyword>
<dbReference type="Gene3D" id="1.10.287.1260">
    <property type="match status" value="2"/>
</dbReference>
<proteinExistence type="predicted"/>
<keyword evidence="1" id="KW-0812">Transmembrane</keyword>
<dbReference type="EMBL" id="QGGO01000005">
    <property type="protein sequence ID" value="PWK27922.1"/>
    <property type="molecule type" value="Genomic_DNA"/>
</dbReference>
<protein>
    <submittedName>
        <fullName evidence="2">Mechanosensitive ion channel-like protein</fullName>
    </submittedName>
</protein>
<keyword evidence="1" id="KW-0472">Membrane</keyword>
<sequence>MPNIQDILIDTFRKLLEQLTGFVPKLIGAIILLIVGKIVAQLITKLLQKALEKSGFDKLGDKLNEIDVIKRFGELKLSVVISKTLYYFILLVFITAATETLGMKVLTDMVASLVNLIPKLIAAAIMLFAGIMIADALKNAVINVSKSLKIESGKLLGNIVFFFFLVIATIAALKQAGIETSLLESSFNLIIGGIIFAFAVGYGMASRDVLSNILSSFYTKNKFKEGQIVAIDGVKGEILSMDTTSITLSTGETQTVFPLSVLQNKKVELFS</sequence>
<feature type="transmembrane region" description="Helical" evidence="1">
    <location>
        <begin position="109"/>
        <end position="134"/>
    </location>
</feature>
<dbReference type="GO" id="GO:0008381">
    <property type="term" value="F:mechanosensitive monoatomic ion channel activity"/>
    <property type="evidence" value="ECO:0007669"/>
    <property type="project" value="InterPro"/>
</dbReference>
<dbReference type="AlphaFoldDB" id="A0A316EE59"/>
<evidence type="ECO:0000256" key="1">
    <source>
        <dbReference type="SAM" id="Phobius"/>
    </source>
</evidence>
<feature type="transmembrane region" description="Helical" evidence="1">
    <location>
        <begin position="155"/>
        <end position="173"/>
    </location>
</feature>
<feature type="transmembrane region" description="Helical" evidence="1">
    <location>
        <begin position="185"/>
        <end position="205"/>
    </location>
</feature>
<dbReference type="Pfam" id="PF05552">
    <property type="entry name" value="MS_channel_1st_1"/>
    <property type="match status" value="2"/>
</dbReference>
<comment type="caution">
    <text evidence="2">The sequence shown here is derived from an EMBL/GenBank/DDBJ whole genome shotgun (WGS) entry which is preliminary data.</text>
</comment>
<dbReference type="OrthoDB" id="1493289at2"/>
<dbReference type="InterPro" id="IPR008910">
    <property type="entry name" value="MSC_TM_helix"/>
</dbReference>
<dbReference type="InterPro" id="IPR045275">
    <property type="entry name" value="MscS_archaea/bacteria_type"/>
</dbReference>